<evidence type="ECO:0000313" key="7">
    <source>
        <dbReference type="Proteomes" id="UP000755667"/>
    </source>
</evidence>
<evidence type="ECO:0000256" key="3">
    <source>
        <dbReference type="ARBA" id="ARBA00022679"/>
    </source>
</evidence>
<dbReference type="EMBL" id="JAFBXE010000002">
    <property type="protein sequence ID" value="MBM2411193.1"/>
    <property type="molecule type" value="Genomic_DNA"/>
</dbReference>
<dbReference type="AlphaFoldDB" id="A0A9Q2NV07"/>
<evidence type="ECO:0000313" key="8">
    <source>
        <dbReference type="Proteomes" id="UP000809440"/>
    </source>
</evidence>
<dbReference type="InterPro" id="IPR050426">
    <property type="entry name" value="Glycosyltransferase_28"/>
</dbReference>
<feature type="domain" description="Erythromycin biosynthesis protein CIII-like N-terminal" evidence="4">
    <location>
        <begin position="24"/>
        <end position="134"/>
    </location>
</feature>
<comment type="similarity">
    <text evidence="1">Belongs to the glycosyltransferase 28 family.</text>
</comment>
<dbReference type="Pfam" id="PF21036">
    <property type="entry name" value="EryCIII-like_N"/>
    <property type="match status" value="1"/>
</dbReference>
<accession>A0A9Q2NV07</accession>
<keyword evidence="3" id="KW-0808">Transferase</keyword>
<keyword evidence="8" id="KW-1185">Reference proteome</keyword>
<keyword evidence="2" id="KW-0328">Glycosyltransferase</keyword>
<sequence length="382" mass="41326">MRILITTNKLLSHFTPMLPFAKGLQARGHEVRVAALPDLGEEIAKHGFGHLVLKGPSDAEREAVNELAKSVPREKVGKFFMSEFFMGILARNFLPGLLDELTIWRPDLILRESTEFSGLIAAEKLGIRHARFEIVNGESEESIATNYTAEMDALRSLVSLAPTGGGYLRDEPAFSAHPKVLDDTPRINSQQPFRFRTVVPRAASTTERPEWLPSGDRPLVYMTFGTVTVGEDRTRHVYAASVDAVADLPVSVLLTTGKNAPHDLIQSVPDNVIVREFVPQAEVFEHAELMVCHGGSGTVLGGLASGVPMVVVPLFADQPDNARCLESAGLCISVSGDDIPSLRAAITNGLEDGEMRRRAIAAANDFAALPTVDDSLEILVGG</sequence>
<dbReference type="GO" id="GO:0008194">
    <property type="term" value="F:UDP-glycosyltransferase activity"/>
    <property type="evidence" value="ECO:0007669"/>
    <property type="project" value="InterPro"/>
</dbReference>
<evidence type="ECO:0000313" key="6">
    <source>
        <dbReference type="EMBL" id="MBM2415860.1"/>
    </source>
</evidence>
<dbReference type="SUPFAM" id="SSF53756">
    <property type="entry name" value="UDP-Glycosyltransferase/glycogen phosphorylase"/>
    <property type="match status" value="1"/>
</dbReference>
<comment type="caution">
    <text evidence="5">The sequence shown here is derived from an EMBL/GenBank/DDBJ whole genome shotgun (WGS) entry which is preliminary data.</text>
</comment>
<dbReference type="CDD" id="cd03784">
    <property type="entry name" value="GT1_Gtf-like"/>
    <property type="match status" value="1"/>
</dbReference>
<dbReference type="Proteomes" id="UP000755667">
    <property type="component" value="Unassembled WGS sequence"/>
</dbReference>
<dbReference type="PANTHER" id="PTHR48050">
    <property type="entry name" value="STEROL 3-BETA-GLUCOSYLTRANSFERASE"/>
    <property type="match status" value="1"/>
</dbReference>
<proteinExistence type="inferred from homology"/>
<evidence type="ECO:0000256" key="2">
    <source>
        <dbReference type="ARBA" id="ARBA00022676"/>
    </source>
</evidence>
<dbReference type="Gene3D" id="3.40.50.2000">
    <property type="entry name" value="Glycogen Phosphorylase B"/>
    <property type="match status" value="2"/>
</dbReference>
<organism evidence="5 7">
    <name type="scientific">Marivita cryptomonadis</name>
    <dbReference type="NCBI Taxonomy" id="505252"/>
    <lineage>
        <taxon>Bacteria</taxon>
        <taxon>Pseudomonadati</taxon>
        <taxon>Pseudomonadota</taxon>
        <taxon>Alphaproteobacteria</taxon>
        <taxon>Rhodobacterales</taxon>
        <taxon>Roseobacteraceae</taxon>
        <taxon>Marivita</taxon>
    </lineage>
</organism>
<dbReference type="InterPro" id="IPR002213">
    <property type="entry name" value="UDP_glucos_trans"/>
</dbReference>
<reference evidence="5 8" key="1">
    <citation type="submission" date="2021-01" db="EMBL/GenBank/DDBJ databases">
        <title>Diatom-associated Roseobacters Show Island Model of Population Structure.</title>
        <authorList>
            <person name="Qu L."/>
            <person name="Feng X."/>
            <person name="Chen Y."/>
            <person name="Li L."/>
            <person name="Wang X."/>
            <person name="Hu Z."/>
            <person name="Wang H."/>
            <person name="Luo H."/>
        </authorList>
    </citation>
    <scope>NUCLEOTIDE SEQUENCE</scope>
    <source>
        <strain evidence="6 8">CC28-63</strain>
        <strain evidence="5">CC28-69</strain>
    </source>
</reference>
<evidence type="ECO:0000256" key="1">
    <source>
        <dbReference type="ARBA" id="ARBA00006962"/>
    </source>
</evidence>
<dbReference type="Proteomes" id="UP000809440">
    <property type="component" value="Unassembled WGS sequence"/>
</dbReference>
<protein>
    <submittedName>
        <fullName evidence="5">Glycosyltransferase family 1 protein</fullName>
    </submittedName>
</protein>
<dbReference type="GO" id="GO:0017000">
    <property type="term" value="P:antibiotic biosynthetic process"/>
    <property type="evidence" value="ECO:0007669"/>
    <property type="project" value="UniProtKB-ARBA"/>
</dbReference>
<gene>
    <name evidence="5" type="ORF">JQX41_02675</name>
    <name evidence="6" type="ORF">JQX48_02675</name>
</gene>
<dbReference type="OrthoDB" id="9805366at2"/>
<name>A0A9Q2NV07_9RHOB</name>
<evidence type="ECO:0000259" key="4">
    <source>
        <dbReference type="Pfam" id="PF21036"/>
    </source>
</evidence>
<dbReference type="GeneID" id="62643165"/>
<dbReference type="RefSeq" id="WP_138488108.1">
    <property type="nucleotide sequence ID" value="NZ_JAFBWU010000002.1"/>
</dbReference>
<dbReference type="EMBL" id="JAFBXF010000002">
    <property type="protein sequence ID" value="MBM2415860.1"/>
    <property type="molecule type" value="Genomic_DNA"/>
</dbReference>
<evidence type="ECO:0000313" key="5">
    <source>
        <dbReference type="EMBL" id="MBM2411193.1"/>
    </source>
</evidence>
<dbReference type="InterPro" id="IPR048284">
    <property type="entry name" value="EryCIII-like_N"/>
</dbReference>
<dbReference type="PANTHER" id="PTHR48050:SF13">
    <property type="entry name" value="STEROL 3-BETA-GLUCOSYLTRANSFERASE UGT80A2"/>
    <property type="match status" value="1"/>
</dbReference>
<dbReference type="Pfam" id="PF00201">
    <property type="entry name" value="UDPGT"/>
    <property type="match status" value="1"/>
</dbReference>